<protein>
    <submittedName>
        <fullName evidence="1">Uncharacterized protein</fullName>
    </submittedName>
</protein>
<organism evidence="1 2">
    <name type="scientific">Portunus trituberculatus</name>
    <name type="common">Swimming crab</name>
    <name type="synonym">Neptunus trituberculatus</name>
    <dbReference type="NCBI Taxonomy" id="210409"/>
    <lineage>
        <taxon>Eukaryota</taxon>
        <taxon>Metazoa</taxon>
        <taxon>Ecdysozoa</taxon>
        <taxon>Arthropoda</taxon>
        <taxon>Crustacea</taxon>
        <taxon>Multicrustacea</taxon>
        <taxon>Malacostraca</taxon>
        <taxon>Eumalacostraca</taxon>
        <taxon>Eucarida</taxon>
        <taxon>Decapoda</taxon>
        <taxon>Pleocyemata</taxon>
        <taxon>Brachyura</taxon>
        <taxon>Eubrachyura</taxon>
        <taxon>Portunoidea</taxon>
        <taxon>Portunidae</taxon>
        <taxon>Portuninae</taxon>
        <taxon>Portunus</taxon>
    </lineage>
</organism>
<gene>
    <name evidence="1" type="ORF">E2C01_001019</name>
</gene>
<accession>A0A5B7CFM8</accession>
<proteinExistence type="predicted"/>
<sequence length="120" mass="13505">MEETERLTSLSKISDWGKENFLVFNGSKTQFLHLSTRHNLPDNYPLFFSDTQLSPSSTLNILGLSFNCNLNWKLHISSLPKTPSPVFLAPPTANSVQGPYPSLNEVLFACLWGVPITQFY</sequence>
<dbReference type="Proteomes" id="UP000324222">
    <property type="component" value="Unassembled WGS sequence"/>
</dbReference>
<keyword evidence="2" id="KW-1185">Reference proteome</keyword>
<evidence type="ECO:0000313" key="1">
    <source>
        <dbReference type="EMBL" id="MPC08432.1"/>
    </source>
</evidence>
<dbReference type="EMBL" id="VSRR010000029">
    <property type="protein sequence ID" value="MPC08432.1"/>
    <property type="molecule type" value="Genomic_DNA"/>
</dbReference>
<comment type="caution">
    <text evidence="1">The sequence shown here is derived from an EMBL/GenBank/DDBJ whole genome shotgun (WGS) entry which is preliminary data.</text>
</comment>
<reference evidence="1 2" key="1">
    <citation type="submission" date="2019-05" db="EMBL/GenBank/DDBJ databases">
        <title>Another draft genome of Portunus trituberculatus and its Hox gene families provides insights of decapod evolution.</title>
        <authorList>
            <person name="Jeong J.-H."/>
            <person name="Song I."/>
            <person name="Kim S."/>
            <person name="Choi T."/>
            <person name="Kim D."/>
            <person name="Ryu S."/>
            <person name="Kim W."/>
        </authorList>
    </citation>
    <scope>NUCLEOTIDE SEQUENCE [LARGE SCALE GENOMIC DNA]</scope>
    <source>
        <tissue evidence="1">Muscle</tissue>
    </source>
</reference>
<dbReference type="AlphaFoldDB" id="A0A5B7CFM8"/>
<evidence type="ECO:0000313" key="2">
    <source>
        <dbReference type="Proteomes" id="UP000324222"/>
    </source>
</evidence>
<name>A0A5B7CFM8_PORTR</name>